<comment type="caution">
    <text evidence="1">The sequence shown here is derived from an EMBL/GenBank/DDBJ whole genome shotgun (WGS) entry which is preliminary data.</text>
</comment>
<evidence type="ECO:0000313" key="1">
    <source>
        <dbReference type="EMBL" id="GMI24250.1"/>
    </source>
</evidence>
<reference evidence="1 2" key="1">
    <citation type="journal article" date="2023" name="Commun. Biol.">
        <title>Genome analysis of Parmales, the sister group of diatoms, reveals the evolutionary specialization of diatoms from phago-mixotrophs to photoautotrophs.</title>
        <authorList>
            <person name="Ban H."/>
            <person name="Sato S."/>
            <person name="Yoshikawa S."/>
            <person name="Yamada K."/>
            <person name="Nakamura Y."/>
            <person name="Ichinomiya M."/>
            <person name="Sato N."/>
            <person name="Blanc-Mathieu R."/>
            <person name="Endo H."/>
            <person name="Kuwata A."/>
            <person name="Ogata H."/>
        </authorList>
    </citation>
    <scope>NUCLEOTIDE SEQUENCE [LARGE SCALE GENOMIC DNA]</scope>
</reference>
<sequence>YTASIALGAQGEADAAGITVEEWYTASIAGYVAGVVAAAPDDYCGGADDWYLAQVPAVFASMGPVEATILEASGLSVAAAQVAAGGAAAATAEAYTAGGGDWSALSEDDQNAAVAAGVTVSQFLHATAAVQSGLAADATSEAIIYAGGGAVKCACSDPEEDYNDADNFMGCCLSEGQLPGYSLVGAFCDDAGEFTPVDAYATATAAGAAAGQGVAVPTQLRCSAYLNQESGVLGLVSLISEVDGGTKVMDSGDAAPMCADGTFDA</sequence>
<protein>
    <submittedName>
        <fullName evidence="1">Uncharacterized protein</fullName>
    </submittedName>
</protein>
<feature type="non-terminal residue" evidence="1">
    <location>
        <position position="1"/>
    </location>
</feature>
<gene>
    <name evidence="1" type="ORF">TeGR_g9102</name>
</gene>
<evidence type="ECO:0000313" key="2">
    <source>
        <dbReference type="Proteomes" id="UP001165060"/>
    </source>
</evidence>
<accession>A0ABQ6MEA8</accession>
<proteinExistence type="predicted"/>
<organism evidence="1 2">
    <name type="scientific">Tetraparma gracilis</name>
    <dbReference type="NCBI Taxonomy" id="2962635"/>
    <lineage>
        <taxon>Eukaryota</taxon>
        <taxon>Sar</taxon>
        <taxon>Stramenopiles</taxon>
        <taxon>Ochrophyta</taxon>
        <taxon>Bolidophyceae</taxon>
        <taxon>Parmales</taxon>
        <taxon>Triparmaceae</taxon>
        <taxon>Tetraparma</taxon>
    </lineage>
</organism>
<dbReference type="EMBL" id="BRYB01002703">
    <property type="protein sequence ID" value="GMI24250.1"/>
    <property type="molecule type" value="Genomic_DNA"/>
</dbReference>
<name>A0ABQ6MEA8_9STRA</name>
<keyword evidence="2" id="KW-1185">Reference proteome</keyword>
<dbReference type="Proteomes" id="UP001165060">
    <property type="component" value="Unassembled WGS sequence"/>
</dbReference>
<feature type="non-terminal residue" evidence="1">
    <location>
        <position position="265"/>
    </location>
</feature>